<evidence type="ECO:0000256" key="3">
    <source>
        <dbReference type="SAM" id="Phobius"/>
    </source>
</evidence>
<feature type="domain" description="SMB" evidence="5">
    <location>
        <begin position="55"/>
        <end position="106"/>
    </location>
</feature>
<dbReference type="PROSITE" id="PS00524">
    <property type="entry name" value="SMB_1"/>
    <property type="match status" value="1"/>
</dbReference>
<keyword evidence="3" id="KW-0812">Transmembrane</keyword>
<keyword evidence="3" id="KW-1133">Transmembrane helix</keyword>
<dbReference type="SMART" id="SM00201">
    <property type="entry name" value="SO"/>
    <property type="match status" value="1"/>
</dbReference>
<evidence type="ECO:0000313" key="6">
    <source>
        <dbReference type="EMBL" id="RUS88375.1"/>
    </source>
</evidence>
<dbReference type="PROSITE" id="PS51257">
    <property type="entry name" value="PROKAR_LIPOPROTEIN"/>
    <property type="match status" value="1"/>
</dbReference>
<dbReference type="AlphaFoldDB" id="A0A433U3I2"/>
<evidence type="ECO:0000313" key="7">
    <source>
        <dbReference type="Proteomes" id="UP000271974"/>
    </source>
</evidence>
<gene>
    <name evidence="6" type="ORF">EGW08_003887</name>
</gene>
<evidence type="ECO:0000256" key="2">
    <source>
        <dbReference type="SAM" id="MobiDB-lite"/>
    </source>
</evidence>
<reference evidence="6 7" key="1">
    <citation type="submission" date="2019-01" db="EMBL/GenBank/DDBJ databases">
        <title>A draft genome assembly of the solar-powered sea slug Elysia chlorotica.</title>
        <authorList>
            <person name="Cai H."/>
            <person name="Li Q."/>
            <person name="Fang X."/>
            <person name="Li J."/>
            <person name="Curtis N.E."/>
            <person name="Altenburger A."/>
            <person name="Shibata T."/>
            <person name="Feng M."/>
            <person name="Maeda T."/>
            <person name="Schwartz J.A."/>
            <person name="Shigenobu S."/>
            <person name="Lundholm N."/>
            <person name="Nishiyama T."/>
            <person name="Yang H."/>
            <person name="Hasebe M."/>
            <person name="Li S."/>
            <person name="Pierce S.K."/>
            <person name="Wang J."/>
        </authorList>
    </citation>
    <scope>NUCLEOTIDE SEQUENCE [LARGE SCALE GENOMIC DNA]</scope>
    <source>
        <strain evidence="6">EC2010</strain>
        <tissue evidence="6">Whole organism of an adult</tissue>
    </source>
</reference>
<evidence type="ECO:0000256" key="4">
    <source>
        <dbReference type="SAM" id="SignalP"/>
    </source>
</evidence>
<evidence type="ECO:0000256" key="1">
    <source>
        <dbReference type="ARBA" id="ARBA00023157"/>
    </source>
</evidence>
<comment type="caution">
    <text evidence="6">The sequence shown here is derived from an EMBL/GenBank/DDBJ whole genome shotgun (WGS) entry which is preliminary data.</text>
</comment>
<feature type="signal peptide" evidence="4">
    <location>
        <begin position="1"/>
        <end position="20"/>
    </location>
</feature>
<keyword evidence="4" id="KW-0732">Signal</keyword>
<feature type="chain" id="PRO_5019252371" description="SMB domain-containing protein" evidence="4">
    <location>
        <begin position="21"/>
        <end position="663"/>
    </location>
</feature>
<dbReference type="Gene3D" id="4.10.410.20">
    <property type="match status" value="1"/>
</dbReference>
<dbReference type="SUPFAM" id="SSF90188">
    <property type="entry name" value="Somatomedin B domain"/>
    <property type="match status" value="1"/>
</dbReference>
<sequence>MKTGALLICLTFLQSSMISCQEPDFELVSSMAEHQTIFQQYPIISSTVRDACLQNNSRCQARCGKVADITIAEMFKPDWSACSCDALCLVYGDCCWDFLEACPDQVLDYRKNPQREAQASCHHGYSLLEHRPTRLSMQSNLDLVEFEDFPGDSPGPTSMSEIFDYLKSGRTAVTDTQMGRHYRSLKDFYLLNRYANMSQRQGLVSWDMMLTYDAEVAFSMAEMLSYVRDQVPLPDDLIMLSSSPPATLTVKPRLCPLNIKVGCYGLDLGFLFENVSHTCEILMGGNMGNPNFGNGRSTSREESRSGVFMDRSRVGSNRETVEPLEPPVTLEPEETPLAEAANIHIVCSSSFESVYDQYRSQIAFSYLMSVGVGDILQISNKQPSQWSGVTCDFSPRALQSSSSSSSSSVNTEEMYTDCRVVCSAGNILFQDACSSPIFMLVRATAAQGVSSTDFMMALQDIFSVSKFLNSNALVLEEDPSTCTADAGGWFPGDEVGFYGTYHIKSRSFMVQELNQLPVMKTLRDTLKFSNADGRSPQTRIESLTVWFIFDDQFDPRSFDISFEEQNHDMMRVKTCEQKPWIWSHDGTVSDPLAERLTVFPSEPEPRPSSNNNENKNIGTKICYDEGVACGRNKSPSLPLPVFSLVTVAAFSVVVCVIGIPRKY</sequence>
<accession>A0A433U3I2</accession>
<evidence type="ECO:0000259" key="5">
    <source>
        <dbReference type="PROSITE" id="PS50958"/>
    </source>
</evidence>
<dbReference type="InterPro" id="IPR001212">
    <property type="entry name" value="Somatomedin_B_dom"/>
</dbReference>
<dbReference type="Proteomes" id="UP000271974">
    <property type="component" value="Unassembled WGS sequence"/>
</dbReference>
<dbReference type="EMBL" id="RQTK01000085">
    <property type="protein sequence ID" value="RUS88375.1"/>
    <property type="molecule type" value="Genomic_DNA"/>
</dbReference>
<dbReference type="InterPro" id="IPR036024">
    <property type="entry name" value="Somatomedin_B-like_dom_sf"/>
</dbReference>
<feature type="transmembrane region" description="Helical" evidence="3">
    <location>
        <begin position="639"/>
        <end position="659"/>
    </location>
</feature>
<organism evidence="6 7">
    <name type="scientific">Elysia chlorotica</name>
    <name type="common">Eastern emerald elysia</name>
    <name type="synonym">Sea slug</name>
    <dbReference type="NCBI Taxonomy" id="188477"/>
    <lineage>
        <taxon>Eukaryota</taxon>
        <taxon>Metazoa</taxon>
        <taxon>Spiralia</taxon>
        <taxon>Lophotrochozoa</taxon>
        <taxon>Mollusca</taxon>
        <taxon>Gastropoda</taxon>
        <taxon>Heterobranchia</taxon>
        <taxon>Euthyneura</taxon>
        <taxon>Panpulmonata</taxon>
        <taxon>Sacoglossa</taxon>
        <taxon>Placobranchoidea</taxon>
        <taxon>Plakobranchidae</taxon>
        <taxon>Elysia</taxon>
    </lineage>
</organism>
<name>A0A433U3I2_ELYCH</name>
<protein>
    <recommendedName>
        <fullName evidence="5">SMB domain-containing protein</fullName>
    </recommendedName>
</protein>
<dbReference type="OrthoDB" id="6215951at2759"/>
<keyword evidence="7" id="KW-1185">Reference proteome</keyword>
<proteinExistence type="predicted"/>
<dbReference type="PROSITE" id="PS50958">
    <property type="entry name" value="SMB_2"/>
    <property type="match status" value="1"/>
</dbReference>
<keyword evidence="1" id="KW-1015">Disulfide bond</keyword>
<feature type="region of interest" description="Disordered" evidence="2">
    <location>
        <begin position="292"/>
        <end position="324"/>
    </location>
</feature>
<dbReference type="Pfam" id="PF01033">
    <property type="entry name" value="Somatomedin_B"/>
    <property type="match status" value="1"/>
</dbReference>
<keyword evidence="3" id="KW-0472">Membrane</keyword>